<dbReference type="OrthoDB" id="4690547at2"/>
<dbReference type="Gene3D" id="3.40.50.720">
    <property type="entry name" value="NAD(P)-binding Rossmann-like Domain"/>
    <property type="match status" value="1"/>
</dbReference>
<dbReference type="PROSITE" id="PS00061">
    <property type="entry name" value="ADH_SHORT"/>
    <property type="match status" value="1"/>
</dbReference>
<dbReference type="SMART" id="SM00822">
    <property type="entry name" value="PKS_KR"/>
    <property type="match status" value="1"/>
</dbReference>
<dbReference type="InterPro" id="IPR020904">
    <property type="entry name" value="Sc_DH/Rdtase_CS"/>
</dbReference>
<keyword evidence="2" id="KW-0560">Oxidoreductase</keyword>
<dbReference type="PANTHER" id="PTHR44196">
    <property type="entry name" value="DEHYDROGENASE/REDUCTASE SDR FAMILY MEMBER 7B"/>
    <property type="match status" value="1"/>
</dbReference>
<feature type="compositionally biased region" description="Polar residues" evidence="4">
    <location>
        <begin position="260"/>
        <end position="275"/>
    </location>
</feature>
<dbReference type="Proteomes" id="UP000031197">
    <property type="component" value="Unassembled WGS sequence"/>
</dbReference>
<evidence type="ECO:0000313" key="7">
    <source>
        <dbReference type="Proteomes" id="UP000031197"/>
    </source>
</evidence>
<dbReference type="GO" id="GO:0016020">
    <property type="term" value="C:membrane"/>
    <property type="evidence" value="ECO:0007669"/>
    <property type="project" value="TreeGrafter"/>
</dbReference>
<keyword evidence="7" id="KW-1185">Reference proteome</keyword>
<dbReference type="RefSeq" id="WP_039219693.1">
    <property type="nucleotide sequence ID" value="NZ_JWLW01000014.1"/>
</dbReference>
<name>A0A0B3YGL5_9ALTE</name>
<dbReference type="EMBL" id="JWLW01000014">
    <property type="protein sequence ID" value="KHT53396.1"/>
    <property type="molecule type" value="Genomic_DNA"/>
</dbReference>
<protein>
    <submittedName>
        <fullName evidence="6">Alcohol dehydrogenase</fullName>
    </submittedName>
</protein>
<evidence type="ECO:0000313" key="6">
    <source>
        <dbReference type="EMBL" id="KHT53396.1"/>
    </source>
</evidence>
<feature type="domain" description="Ketoreductase" evidence="5">
    <location>
        <begin position="8"/>
        <end position="161"/>
    </location>
</feature>
<gene>
    <name evidence="6" type="ORF">RJ41_09290</name>
</gene>
<evidence type="ECO:0000256" key="2">
    <source>
        <dbReference type="ARBA" id="ARBA00023002"/>
    </source>
</evidence>
<evidence type="ECO:0000256" key="1">
    <source>
        <dbReference type="ARBA" id="ARBA00006484"/>
    </source>
</evidence>
<comment type="similarity">
    <text evidence="1 3">Belongs to the short-chain dehydrogenases/reductases (SDR) family.</text>
</comment>
<reference evidence="6 7" key="1">
    <citation type="submission" date="2014-12" db="EMBL/GenBank/DDBJ databases">
        <title>Genome sequencing of Alteromonas marina AD001.</title>
        <authorList>
            <person name="Adrian T.G.S."/>
            <person name="Chan K.G."/>
        </authorList>
    </citation>
    <scope>NUCLEOTIDE SEQUENCE [LARGE SCALE GENOMIC DNA]</scope>
    <source>
        <strain evidence="6 7">AD001</strain>
    </source>
</reference>
<dbReference type="AlphaFoldDB" id="A0A0B3YGL5"/>
<dbReference type="GO" id="GO:0016491">
    <property type="term" value="F:oxidoreductase activity"/>
    <property type="evidence" value="ECO:0007669"/>
    <property type="project" value="UniProtKB-KW"/>
</dbReference>
<dbReference type="PANTHER" id="PTHR44196:SF1">
    <property type="entry name" value="DEHYDROGENASE_REDUCTASE SDR FAMILY MEMBER 7B"/>
    <property type="match status" value="1"/>
</dbReference>
<evidence type="ECO:0000256" key="4">
    <source>
        <dbReference type="SAM" id="MobiDB-lite"/>
    </source>
</evidence>
<comment type="caution">
    <text evidence="6">The sequence shown here is derived from an EMBL/GenBank/DDBJ whole genome shotgun (WGS) entry which is preliminary data.</text>
</comment>
<dbReference type="PRINTS" id="PR00080">
    <property type="entry name" value="SDRFAMILY"/>
</dbReference>
<dbReference type="PRINTS" id="PR00081">
    <property type="entry name" value="GDHRDH"/>
</dbReference>
<proteinExistence type="inferred from homology"/>
<dbReference type="InterPro" id="IPR002347">
    <property type="entry name" value="SDR_fam"/>
</dbReference>
<dbReference type="NCBIfam" id="NF006565">
    <property type="entry name" value="PRK09072.1"/>
    <property type="match status" value="1"/>
</dbReference>
<evidence type="ECO:0000256" key="3">
    <source>
        <dbReference type="RuleBase" id="RU000363"/>
    </source>
</evidence>
<sequence length="281" mass="30736">MNIQWRNQVVLLTGATGGIGQAIAKALDEKGAHIILTGRSKAKLEQLQQNLTLHHTAIVADITSDEGRDRVVSACQRLPLSILVNNAGITYVGEFDGTPIESIVSTNMLAPMLLTQRLLPLLERRPSAHVVNVGSAFGSIGFAAHGTYCATKFALKGWTEAMHREFSDSKIKFHYLAPRATRTDINDDRANALNEALGNQTDEPDAVAQAFIKQLENNLPRVALGRAERFFAKLNALVPSVVDNALAKKLPTIKRYAFQKTQSQDKQTSAQNETRLGNKLV</sequence>
<dbReference type="InterPro" id="IPR036291">
    <property type="entry name" value="NAD(P)-bd_dom_sf"/>
</dbReference>
<feature type="region of interest" description="Disordered" evidence="4">
    <location>
        <begin position="260"/>
        <end position="281"/>
    </location>
</feature>
<organism evidence="6 7">
    <name type="scientific">Alteromonas marina</name>
    <dbReference type="NCBI Taxonomy" id="203795"/>
    <lineage>
        <taxon>Bacteria</taxon>
        <taxon>Pseudomonadati</taxon>
        <taxon>Pseudomonadota</taxon>
        <taxon>Gammaproteobacteria</taxon>
        <taxon>Alteromonadales</taxon>
        <taxon>Alteromonadaceae</taxon>
        <taxon>Alteromonas/Salinimonas group</taxon>
        <taxon>Alteromonas</taxon>
    </lineage>
</organism>
<evidence type="ECO:0000259" key="5">
    <source>
        <dbReference type="SMART" id="SM00822"/>
    </source>
</evidence>
<dbReference type="InterPro" id="IPR057326">
    <property type="entry name" value="KR_dom"/>
</dbReference>
<accession>A0A0B3YGL5</accession>
<dbReference type="SUPFAM" id="SSF51735">
    <property type="entry name" value="NAD(P)-binding Rossmann-fold domains"/>
    <property type="match status" value="1"/>
</dbReference>
<dbReference type="Pfam" id="PF00106">
    <property type="entry name" value="adh_short"/>
    <property type="match status" value="1"/>
</dbReference>